<dbReference type="PROSITE" id="PS00130">
    <property type="entry name" value="U_DNA_GLYCOSYLASE"/>
    <property type="match status" value="1"/>
</dbReference>
<evidence type="ECO:0000256" key="6">
    <source>
        <dbReference type="ARBA" id="ARBA00022763"/>
    </source>
</evidence>
<dbReference type="InterPro" id="IPR002043">
    <property type="entry name" value="UDG_fam1"/>
</dbReference>
<dbReference type="RefSeq" id="WP_258331871.1">
    <property type="nucleotide sequence ID" value="NZ_JAPTGG010000008.1"/>
</dbReference>
<dbReference type="Pfam" id="PF03167">
    <property type="entry name" value="UDG"/>
    <property type="match status" value="1"/>
</dbReference>
<organism evidence="13 14">
    <name type="scientific">Dasania phycosphaerae</name>
    <dbReference type="NCBI Taxonomy" id="2950436"/>
    <lineage>
        <taxon>Bacteria</taxon>
        <taxon>Pseudomonadati</taxon>
        <taxon>Pseudomonadota</taxon>
        <taxon>Gammaproteobacteria</taxon>
        <taxon>Cellvibrionales</taxon>
        <taxon>Spongiibacteraceae</taxon>
        <taxon>Dasania</taxon>
    </lineage>
</organism>
<comment type="subcellular location">
    <subcellularLocation>
        <location evidence="9">Cytoplasm</location>
    </subcellularLocation>
</comment>
<dbReference type="PANTHER" id="PTHR11264:SF0">
    <property type="entry name" value="URACIL-DNA GLYCOSYLASE"/>
    <property type="match status" value="1"/>
</dbReference>
<feature type="active site" description="Proton acceptor" evidence="9 10">
    <location>
        <position position="72"/>
    </location>
</feature>
<accession>A0A9J6RN02</accession>
<dbReference type="PANTHER" id="PTHR11264">
    <property type="entry name" value="URACIL-DNA GLYCOSYLASE"/>
    <property type="match status" value="1"/>
</dbReference>
<comment type="similarity">
    <text evidence="3 9 11">Belongs to the uracil-DNA glycosylase (UDG) superfamily. UNG family.</text>
</comment>
<dbReference type="GO" id="GO:0097510">
    <property type="term" value="P:base-excision repair, AP site formation via deaminated base removal"/>
    <property type="evidence" value="ECO:0007669"/>
    <property type="project" value="TreeGrafter"/>
</dbReference>
<dbReference type="NCBIfam" id="NF003591">
    <property type="entry name" value="PRK05254.1-4"/>
    <property type="match status" value="1"/>
</dbReference>
<dbReference type="EMBL" id="JAPTGG010000008">
    <property type="protein sequence ID" value="MCZ0865730.1"/>
    <property type="molecule type" value="Genomic_DNA"/>
</dbReference>
<evidence type="ECO:0000256" key="8">
    <source>
        <dbReference type="ARBA" id="ARBA00023204"/>
    </source>
</evidence>
<dbReference type="Gene3D" id="3.40.470.10">
    <property type="entry name" value="Uracil-DNA glycosylase-like domain"/>
    <property type="match status" value="1"/>
</dbReference>
<reference evidence="13 14" key="1">
    <citation type="submission" date="2022-12" db="EMBL/GenBank/DDBJ databases">
        <title>Dasania phycosphaerae sp. nov., isolated from particulate material of the south coast of Korea.</title>
        <authorList>
            <person name="Jiang Y."/>
        </authorList>
    </citation>
    <scope>NUCLEOTIDE SEQUENCE [LARGE SCALE GENOMIC DNA]</scope>
    <source>
        <strain evidence="13 14">GY-19</strain>
    </source>
</reference>
<dbReference type="GO" id="GO:0005737">
    <property type="term" value="C:cytoplasm"/>
    <property type="evidence" value="ECO:0007669"/>
    <property type="project" value="UniProtKB-SubCell"/>
</dbReference>
<evidence type="ECO:0000256" key="2">
    <source>
        <dbReference type="ARBA" id="ARBA00002631"/>
    </source>
</evidence>
<dbReference type="EC" id="3.2.2.27" evidence="4 9"/>
<evidence type="ECO:0000256" key="7">
    <source>
        <dbReference type="ARBA" id="ARBA00022801"/>
    </source>
</evidence>
<dbReference type="NCBIfam" id="NF003589">
    <property type="entry name" value="PRK05254.1-2"/>
    <property type="match status" value="1"/>
</dbReference>
<evidence type="ECO:0000256" key="10">
    <source>
        <dbReference type="PROSITE-ProRule" id="PRU10072"/>
    </source>
</evidence>
<comment type="catalytic activity">
    <reaction evidence="1 9 11">
        <text>Hydrolyzes single-stranded DNA or mismatched double-stranded DNA and polynucleotides, releasing free uracil.</text>
        <dbReference type="EC" id="3.2.2.27"/>
    </reaction>
</comment>
<dbReference type="HAMAP" id="MF_00148">
    <property type="entry name" value="UDG"/>
    <property type="match status" value="1"/>
</dbReference>
<evidence type="ECO:0000256" key="9">
    <source>
        <dbReference type="HAMAP-Rule" id="MF_00148"/>
    </source>
</evidence>
<protein>
    <recommendedName>
        <fullName evidence="5 9">Uracil-DNA glycosylase</fullName>
        <shortName evidence="9">UDG</shortName>
        <ecNumber evidence="4 9">3.2.2.27</ecNumber>
    </recommendedName>
</protein>
<dbReference type="InterPro" id="IPR005122">
    <property type="entry name" value="Uracil-DNA_glycosylase-like"/>
</dbReference>
<evidence type="ECO:0000259" key="12">
    <source>
        <dbReference type="SMART" id="SM00986"/>
    </source>
</evidence>
<dbReference type="SUPFAM" id="SSF52141">
    <property type="entry name" value="Uracil-DNA glycosylase-like"/>
    <property type="match status" value="1"/>
</dbReference>
<gene>
    <name evidence="9 13" type="primary">ung</name>
    <name evidence="13" type="ORF">O0V09_10985</name>
</gene>
<dbReference type="AlphaFoldDB" id="A0A9J6RN02"/>
<dbReference type="InterPro" id="IPR018085">
    <property type="entry name" value="Ura-DNA_Glyclase_AS"/>
</dbReference>
<keyword evidence="14" id="KW-1185">Reference proteome</keyword>
<proteinExistence type="inferred from homology"/>
<keyword evidence="9" id="KW-0963">Cytoplasm</keyword>
<evidence type="ECO:0000256" key="11">
    <source>
        <dbReference type="RuleBase" id="RU003780"/>
    </source>
</evidence>
<keyword evidence="6 9" id="KW-0227">DNA damage</keyword>
<evidence type="ECO:0000256" key="1">
    <source>
        <dbReference type="ARBA" id="ARBA00001400"/>
    </source>
</evidence>
<dbReference type="CDD" id="cd10027">
    <property type="entry name" value="UDG-F1-like"/>
    <property type="match status" value="1"/>
</dbReference>
<evidence type="ECO:0000313" key="13">
    <source>
        <dbReference type="EMBL" id="MCZ0865730.1"/>
    </source>
</evidence>
<name>A0A9J6RN02_9GAMM</name>
<feature type="domain" description="Uracil-DNA glycosylase-like" evidence="12">
    <location>
        <begin position="57"/>
        <end position="217"/>
    </location>
</feature>
<dbReference type="NCBIfam" id="TIGR00628">
    <property type="entry name" value="ung"/>
    <property type="match status" value="1"/>
</dbReference>
<comment type="caution">
    <text evidence="13">The sequence shown here is derived from an EMBL/GenBank/DDBJ whole genome shotgun (WGS) entry which is preliminary data.</text>
</comment>
<evidence type="ECO:0000256" key="4">
    <source>
        <dbReference type="ARBA" id="ARBA00012030"/>
    </source>
</evidence>
<evidence type="ECO:0000256" key="5">
    <source>
        <dbReference type="ARBA" id="ARBA00018429"/>
    </source>
</evidence>
<dbReference type="SMART" id="SM00986">
    <property type="entry name" value="UDG"/>
    <property type="match status" value="1"/>
</dbReference>
<dbReference type="NCBIfam" id="NF003592">
    <property type="entry name" value="PRK05254.1-5"/>
    <property type="match status" value="1"/>
</dbReference>
<dbReference type="SMART" id="SM00987">
    <property type="entry name" value="UreE_C"/>
    <property type="match status" value="1"/>
</dbReference>
<dbReference type="Proteomes" id="UP001069090">
    <property type="component" value="Unassembled WGS sequence"/>
</dbReference>
<keyword evidence="7 9" id="KW-0378">Hydrolase</keyword>
<dbReference type="NCBIfam" id="NF003588">
    <property type="entry name" value="PRK05254.1-1"/>
    <property type="match status" value="1"/>
</dbReference>
<sequence length="238" mass="26088">MPSTKPPSFTLPASWSSHLAAELDKPYFQSLCSFLAQCRQQGKTIYPPAPLIFNAFEHCGFEQVKAVILGQDPYHGPGQAHGLSFSVPQGMPVPPSLKNIYKELQQDLSVPVVAHGCLDSWAEQGVLLLNSVLTVEQGLPGSHQNRGWQDFTDKVISTLSDQRSGLVFFLWGAYAHKKSALIDESKHLILRAAHPSPLSAYRGFLGCGHFSQANNYMLAQGVEPVSWQLAEQQATLGF</sequence>
<keyword evidence="13" id="KW-0326">Glycosidase</keyword>
<keyword evidence="8 9" id="KW-0234">DNA repair</keyword>
<dbReference type="InterPro" id="IPR036895">
    <property type="entry name" value="Uracil-DNA_glycosylase-like_sf"/>
</dbReference>
<evidence type="ECO:0000256" key="3">
    <source>
        <dbReference type="ARBA" id="ARBA00008184"/>
    </source>
</evidence>
<dbReference type="FunFam" id="3.40.470.10:FF:000001">
    <property type="entry name" value="Uracil-DNA glycosylase"/>
    <property type="match status" value="1"/>
</dbReference>
<comment type="function">
    <text evidence="2 9 11">Excises uracil residues from the DNA which can arise as a result of misincorporation of dUMP residues by DNA polymerase or due to deamination of cytosine.</text>
</comment>
<dbReference type="GO" id="GO:0004844">
    <property type="term" value="F:uracil DNA N-glycosylase activity"/>
    <property type="evidence" value="ECO:0007669"/>
    <property type="project" value="UniProtKB-UniRule"/>
</dbReference>
<evidence type="ECO:0000313" key="14">
    <source>
        <dbReference type="Proteomes" id="UP001069090"/>
    </source>
</evidence>